<keyword evidence="1" id="KW-0732">Signal</keyword>
<comment type="caution">
    <text evidence="2">The sequence shown here is derived from an EMBL/GenBank/DDBJ whole genome shotgun (WGS) entry which is preliminary data.</text>
</comment>
<evidence type="ECO:0000313" key="2">
    <source>
        <dbReference type="EMBL" id="KAE9038489.1"/>
    </source>
</evidence>
<reference evidence="2 3" key="1">
    <citation type="submission" date="2018-09" db="EMBL/GenBank/DDBJ databases">
        <title>Genomic investigation of the strawberry pathogen Phytophthora fragariae indicates pathogenicity is determined by transcriptional variation in three key races.</title>
        <authorList>
            <person name="Adams T.M."/>
            <person name="Armitage A.D."/>
            <person name="Sobczyk M.K."/>
            <person name="Bates H.J."/>
            <person name="Dunwell J.M."/>
            <person name="Nellist C.F."/>
            <person name="Harrison R.J."/>
        </authorList>
    </citation>
    <scope>NUCLEOTIDE SEQUENCE [LARGE SCALE GENOMIC DNA]</scope>
    <source>
        <strain evidence="2 3">SCRP249</strain>
    </source>
</reference>
<feature type="chain" id="PRO_5025328165" description="Secreted protein" evidence="1">
    <location>
        <begin position="21"/>
        <end position="63"/>
    </location>
</feature>
<organism evidence="2 3">
    <name type="scientific">Phytophthora rubi</name>
    <dbReference type="NCBI Taxonomy" id="129364"/>
    <lineage>
        <taxon>Eukaryota</taxon>
        <taxon>Sar</taxon>
        <taxon>Stramenopiles</taxon>
        <taxon>Oomycota</taxon>
        <taxon>Peronosporomycetes</taxon>
        <taxon>Peronosporales</taxon>
        <taxon>Peronosporaceae</taxon>
        <taxon>Phytophthora</taxon>
    </lineage>
</organism>
<proteinExistence type="predicted"/>
<dbReference type="EMBL" id="QXFV01000407">
    <property type="protein sequence ID" value="KAE9038489.1"/>
    <property type="molecule type" value="Genomic_DNA"/>
</dbReference>
<feature type="signal peptide" evidence="1">
    <location>
        <begin position="1"/>
        <end position="20"/>
    </location>
</feature>
<name>A0A6A3N9I4_9STRA</name>
<gene>
    <name evidence="2" type="ORF">PR001_g7926</name>
</gene>
<sequence>MMSTACLLSTACMLPHDCLFSPPAWCSSTSCPSTACYPSAVRRRLADRLPFVRPLLAGVRRSG</sequence>
<evidence type="ECO:0000313" key="3">
    <source>
        <dbReference type="Proteomes" id="UP000429607"/>
    </source>
</evidence>
<dbReference type="AlphaFoldDB" id="A0A6A3N9I4"/>
<accession>A0A6A3N9I4</accession>
<evidence type="ECO:0008006" key="4">
    <source>
        <dbReference type="Google" id="ProtNLM"/>
    </source>
</evidence>
<dbReference type="Proteomes" id="UP000429607">
    <property type="component" value="Unassembled WGS sequence"/>
</dbReference>
<protein>
    <recommendedName>
        <fullName evidence="4">Secreted protein</fullName>
    </recommendedName>
</protein>
<evidence type="ECO:0000256" key="1">
    <source>
        <dbReference type="SAM" id="SignalP"/>
    </source>
</evidence>